<comment type="caution">
    <text evidence="2">The sequence shown here is derived from an EMBL/GenBank/DDBJ whole genome shotgun (WGS) entry which is preliminary data.</text>
</comment>
<organism evidence="2 3">
    <name type="scientific">Phormidesmis priestleyi Ana</name>
    <dbReference type="NCBI Taxonomy" id="1666911"/>
    <lineage>
        <taxon>Bacteria</taxon>
        <taxon>Bacillati</taxon>
        <taxon>Cyanobacteriota</taxon>
        <taxon>Cyanophyceae</taxon>
        <taxon>Leptolyngbyales</taxon>
        <taxon>Leptolyngbyaceae</taxon>
        <taxon>Phormidesmis</taxon>
    </lineage>
</organism>
<proteinExistence type="predicted"/>
<gene>
    <name evidence="2" type="ORF">HLUCCA11_21580</name>
</gene>
<evidence type="ECO:0000256" key="1">
    <source>
        <dbReference type="SAM" id="Phobius"/>
    </source>
</evidence>
<dbReference type="STRING" id="1666911.HLUCCA11_21580"/>
<evidence type="ECO:0000313" key="2">
    <source>
        <dbReference type="EMBL" id="KPQ32396.1"/>
    </source>
</evidence>
<feature type="transmembrane region" description="Helical" evidence="1">
    <location>
        <begin position="90"/>
        <end position="111"/>
    </location>
</feature>
<keyword evidence="1" id="KW-0472">Membrane</keyword>
<name>A0A0P7YQD9_9CYAN</name>
<keyword evidence="1" id="KW-0812">Transmembrane</keyword>
<sequence>MNRRNNRQIFRHPKITSAGQLVCPHCKMAFPLTWRRYWSAPWGNYRCPKCRQISHITGNSWWVLTINFVAMTLVGIMGALFGAYVFHNGWMGVFLIFVGYLAIGFSLDKWIDGHLRHLKIRS</sequence>
<reference evidence="2 3" key="1">
    <citation type="submission" date="2015-09" db="EMBL/GenBank/DDBJ databases">
        <title>Identification and resolution of microdiversity through metagenomic sequencing of parallel consortia.</title>
        <authorList>
            <person name="Nelson W.C."/>
            <person name="Romine M.F."/>
            <person name="Lindemann S.R."/>
        </authorList>
    </citation>
    <scope>NUCLEOTIDE SEQUENCE [LARGE SCALE GENOMIC DNA]</scope>
    <source>
        <strain evidence="2">Ana</strain>
    </source>
</reference>
<dbReference type="Proteomes" id="UP000050465">
    <property type="component" value="Unassembled WGS sequence"/>
</dbReference>
<feature type="transmembrane region" description="Helical" evidence="1">
    <location>
        <begin position="61"/>
        <end position="84"/>
    </location>
</feature>
<accession>A0A0P7YQD9</accession>
<dbReference type="AlphaFoldDB" id="A0A0P7YQD9"/>
<protein>
    <submittedName>
        <fullName evidence="2">Putative integral membrane metal-binding protein (DUF2296)</fullName>
    </submittedName>
</protein>
<keyword evidence="1" id="KW-1133">Transmembrane helix</keyword>
<dbReference type="EMBL" id="LJZR01000058">
    <property type="protein sequence ID" value="KPQ32396.1"/>
    <property type="molecule type" value="Genomic_DNA"/>
</dbReference>
<evidence type="ECO:0000313" key="3">
    <source>
        <dbReference type="Proteomes" id="UP000050465"/>
    </source>
</evidence>